<evidence type="ECO:0000313" key="1">
    <source>
        <dbReference type="EMBL" id="QES57983.1"/>
    </source>
</evidence>
<gene>
    <name evidence="1" type="ORF">DEJ51_30695</name>
</gene>
<sequence length="153" mass="16463">MRRFGEVIRLPVVAADTAERVGMVTGLVTAASPARVEFVRMRSSRGDEIVPWEQIRAIGPDAVMIFRASGPYAEAGADDRASDPVGKQLLTDRGQWLGDVQECAFDEADGRLISFSTTTDVFAGDRLLGVGDFAVVIRSEASREKVDGETAST</sequence>
<dbReference type="AlphaFoldDB" id="A0A5P2DSY9"/>
<dbReference type="OrthoDB" id="4198549at2"/>
<accession>A0A5P2DSY9</accession>
<protein>
    <recommendedName>
        <fullName evidence="3">PRC-barrel domain-containing protein</fullName>
    </recommendedName>
</protein>
<reference evidence="1 2" key="1">
    <citation type="submission" date="2018-05" db="EMBL/GenBank/DDBJ databases">
        <title>Streptomyces venezuelae.</title>
        <authorList>
            <person name="Kim W."/>
            <person name="Lee N."/>
            <person name="Cho B.-K."/>
        </authorList>
    </citation>
    <scope>NUCLEOTIDE SEQUENCE [LARGE SCALE GENOMIC DNA]</scope>
    <source>
        <strain evidence="1 2">ATCC 21018</strain>
    </source>
</reference>
<evidence type="ECO:0000313" key="2">
    <source>
        <dbReference type="Proteomes" id="UP000324101"/>
    </source>
</evidence>
<dbReference type="Proteomes" id="UP000324101">
    <property type="component" value="Chromosome"/>
</dbReference>
<organism evidence="1 2">
    <name type="scientific">Streptomyces venezuelae</name>
    <dbReference type="NCBI Taxonomy" id="54571"/>
    <lineage>
        <taxon>Bacteria</taxon>
        <taxon>Bacillati</taxon>
        <taxon>Actinomycetota</taxon>
        <taxon>Actinomycetes</taxon>
        <taxon>Kitasatosporales</taxon>
        <taxon>Streptomycetaceae</taxon>
        <taxon>Streptomyces</taxon>
    </lineage>
</organism>
<proteinExistence type="predicted"/>
<evidence type="ECO:0008006" key="3">
    <source>
        <dbReference type="Google" id="ProtNLM"/>
    </source>
</evidence>
<dbReference type="RefSeq" id="WP_150260894.1">
    <property type="nucleotide sequence ID" value="NZ_CP029189.1"/>
</dbReference>
<dbReference type="EMBL" id="CP029189">
    <property type="protein sequence ID" value="QES57983.1"/>
    <property type="molecule type" value="Genomic_DNA"/>
</dbReference>
<dbReference type="SUPFAM" id="SSF50346">
    <property type="entry name" value="PRC-barrel domain"/>
    <property type="match status" value="1"/>
</dbReference>
<dbReference type="InterPro" id="IPR011033">
    <property type="entry name" value="PRC_barrel-like_sf"/>
</dbReference>
<name>A0A5P2DSY9_STRVZ</name>